<evidence type="ECO:0000313" key="8">
    <source>
        <dbReference type="Proteomes" id="UP000267342"/>
    </source>
</evidence>
<evidence type="ECO:0000256" key="4">
    <source>
        <dbReference type="ARBA" id="ARBA00022679"/>
    </source>
</evidence>
<sequence length="322" mass="34883">MKGRRFVATGFSTSHLASTALDELVLSLKKERLDWHHSGALPAPVQRPGQLPSRDAIRSVVDGVMRALFPLHMGPDDLLAGEEDFYVTRMLNRALSLLKVQVLRELRYHQRDERDALSEAALVARTDDILARFCEQLPQINRTLATDVAAAYRGDPAATGVDEVLLCYPGMQAIIHHRLAHALHGLGLPLIARTISEMSHSATGIDIHPGATIGQYFFIDHGTGVVIGESCIIGDNVRLYQAVTLGAKRFAVDENGQLEKGGARHPIVEDDVVVYAGATILGRITIGKGAVIGGNVWLTTDIEPGRSVTQASLNRHKGSSQS</sequence>
<dbReference type="CDD" id="cd03354">
    <property type="entry name" value="LbH_SAT"/>
    <property type="match status" value="1"/>
</dbReference>
<dbReference type="NCBIfam" id="NF041874">
    <property type="entry name" value="EPS_EpsC"/>
    <property type="match status" value="1"/>
</dbReference>
<keyword evidence="8" id="KW-1185">Reference proteome</keyword>
<evidence type="ECO:0000256" key="6">
    <source>
        <dbReference type="ARBA" id="ARBA00049486"/>
    </source>
</evidence>
<comment type="similarity">
    <text evidence="1">Belongs to the transferase hexapeptide repeat family.</text>
</comment>
<evidence type="ECO:0000256" key="3">
    <source>
        <dbReference type="ARBA" id="ARBA00022605"/>
    </source>
</evidence>
<dbReference type="GO" id="GO:0008652">
    <property type="term" value="P:amino acid biosynthetic process"/>
    <property type="evidence" value="ECO:0007669"/>
    <property type="project" value="UniProtKB-KW"/>
</dbReference>
<dbReference type="Gene3D" id="1.10.3130.10">
    <property type="entry name" value="serine acetyltransferase, domain 1"/>
    <property type="match status" value="1"/>
</dbReference>
<evidence type="ECO:0000256" key="1">
    <source>
        <dbReference type="ARBA" id="ARBA00007274"/>
    </source>
</evidence>
<name>A0A348HH90_9GAMM</name>
<dbReference type="AlphaFoldDB" id="A0A348HH90"/>
<evidence type="ECO:0000313" key="7">
    <source>
        <dbReference type="EMBL" id="BBG30992.1"/>
    </source>
</evidence>
<dbReference type="InterPro" id="IPR053376">
    <property type="entry name" value="Serine_acetyltransferase"/>
</dbReference>
<dbReference type="InterPro" id="IPR042122">
    <property type="entry name" value="Ser_AcTrfase_N_sf"/>
</dbReference>
<keyword evidence="4 7" id="KW-0808">Transferase</keyword>
<comment type="catalytic activity">
    <reaction evidence="6">
        <text>L-serine + acetyl-CoA = O-acetyl-L-serine + CoA</text>
        <dbReference type="Rhea" id="RHEA:24560"/>
        <dbReference type="ChEBI" id="CHEBI:33384"/>
        <dbReference type="ChEBI" id="CHEBI:57287"/>
        <dbReference type="ChEBI" id="CHEBI:57288"/>
        <dbReference type="ChEBI" id="CHEBI:58340"/>
        <dbReference type="EC" id="2.3.1.30"/>
    </reaction>
</comment>
<protein>
    <recommendedName>
        <fullName evidence="2">serine O-acetyltransferase</fullName>
        <ecNumber evidence="2">2.3.1.30</ecNumber>
    </recommendedName>
</protein>
<dbReference type="EMBL" id="AP018933">
    <property type="protein sequence ID" value="BBG30992.1"/>
    <property type="molecule type" value="Genomic_DNA"/>
</dbReference>
<evidence type="ECO:0000256" key="2">
    <source>
        <dbReference type="ARBA" id="ARBA00013266"/>
    </source>
</evidence>
<keyword evidence="5" id="KW-0012">Acyltransferase</keyword>
<dbReference type="Proteomes" id="UP000267342">
    <property type="component" value="Chromosome"/>
</dbReference>
<dbReference type="SUPFAM" id="SSF51161">
    <property type="entry name" value="Trimeric LpxA-like enzymes"/>
    <property type="match status" value="1"/>
</dbReference>
<reference evidence="7 8" key="1">
    <citation type="submission" date="2018-09" db="EMBL/GenBank/DDBJ databases">
        <title>Zymobacter palmae IAM14233 (=T109) whole genome analysis.</title>
        <authorList>
            <person name="Yanase H."/>
        </authorList>
    </citation>
    <scope>NUCLEOTIDE SEQUENCE [LARGE SCALE GENOMIC DNA]</scope>
    <source>
        <strain evidence="7 8">IAM14233</strain>
    </source>
</reference>
<dbReference type="OrthoDB" id="9801456at2"/>
<dbReference type="PANTHER" id="PTHR42811">
    <property type="entry name" value="SERINE ACETYLTRANSFERASE"/>
    <property type="match status" value="1"/>
</dbReference>
<dbReference type="GO" id="GO:0009001">
    <property type="term" value="F:serine O-acetyltransferase activity"/>
    <property type="evidence" value="ECO:0007669"/>
    <property type="project" value="UniProtKB-EC"/>
</dbReference>
<dbReference type="EC" id="2.3.1.30" evidence="2"/>
<dbReference type="KEGG" id="zpl:ZBT109_2260"/>
<dbReference type="Gene3D" id="2.160.10.10">
    <property type="entry name" value="Hexapeptide repeat proteins"/>
    <property type="match status" value="1"/>
</dbReference>
<organism evidence="7 8">
    <name type="scientific">Zymobacter palmae</name>
    <dbReference type="NCBI Taxonomy" id="33074"/>
    <lineage>
        <taxon>Bacteria</taxon>
        <taxon>Pseudomonadati</taxon>
        <taxon>Pseudomonadota</taxon>
        <taxon>Gammaproteobacteria</taxon>
        <taxon>Oceanospirillales</taxon>
        <taxon>Halomonadaceae</taxon>
        <taxon>Zymobacter group</taxon>
        <taxon>Zymobacter</taxon>
    </lineage>
</organism>
<dbReference type="Pfam" id="PF00132">
    <property type="entry name" value="Hexapep"/>
    <property type="match status" value="1"/>
</dbReference>
<dbReference type="InterPro" id="IPR001451">
    <property type="entry name" value="Hexapep"/>
</dbReference>
<gene>
    <name evidence="7" type="ORF">ZBT109_2260</name>
</gene>
<proteinExistence type="inferred from homology"/>
<accession>A0A348HH90</accession>
<dbReference type="InterPro" id="IPR011004">
    <property type="entry name" value="Trimer_LpxA-like_sf"/>
</dbReference>
<dbReference type="InterPro" id="IPR045304">
    <property type="entry name" value="LbH_SAT"/>
</dbReference>
<evidence type="ECO:0000256" key="5">
    <source>
        <dbReference type="ARBA" id="ARBA00023315"/>
    </source>
</evidence>
<keyword evidence="3" id="KW-0028">Amino-acid biosynthesis</keyword>
<dbReference type="STRING" id="1123510.GCA_000620025_01279"/>